<dbReference type="GO" id="GO:0003700">
    <property type="term" value="F:DNA-binding transcription factor activity"/>
    <property type="evidence" value="ECO:0007669"/>
    <property type="project" value="InterPro"/>
</dbReference>
<dbReference type="Pfam" id="PF12833">
    <property type="entry name" value="HTH_18"/>
    <property type="match status" value="1"/>
</dbReference>
<evidence type="ECO:0000256" key="1">
    <source>
        <dbReference type="ARBA" id="ARBA00023015"/>
    </source>
</evidence>
<dbReference type="InterPro" id="IPR018060">
    <property type="entry name" value="HTH_AraC"/>
</dbReference>
<dbReference type="AlphaFoldDB" id="A0AAE3R7V4"/>
<keyword evidence="6" id="KW-1185">Reference proteome</keyword>
<gene>
    <name evidence="5" type="ORF">QNI22_20335</name>
</gene>
<evidence type="ECO:0000313" key="6">
    <source>
        <dbReference type="Proteomes" id="UP001232063"/>
    </source>
</evidence>
<dbReference type="SUPFAM" id="SSF46689">
    <property type="entry name" value="Homeodomain-like"/>
    <property type="match status" value="1"/>
</dbReference>
<dbReference type="Proteomes" id="UP001232063">
    <property type="component" value="Unassembled WGS sequence"/>
</dbReference>
<evidence type="ECO:0000256" key="3">
    <source>
        <dbReference type="ARBA" id="ARBA00023163"/>
    </source>
</evidence>
<keyword evidence="1" id="KW-0805">Transcription regulation</keyword>
<keyword evidence="3" id="KW-0804">Transcription</keyword>
<accession>A0AAE3R7V4</accession>
<dbReference type="PROSITE" id="PS01124">
    <property type="entry name" value="HTH_ARAC_FAMILY_2"/>
    <property type="match status" value="1"/>
</dbReference>
<evidence type="ECO:0000313" key="5">
    <source>
        <dbReference type="EMBL" id="MDJ1503029.1"/>
    </source>
</evidence>
<dbReference type="SMART" id="SM00342">
    <property type="entry name" value="HTH_ARAC"/>
    <property type="match status" value="1"/>
</dbReference>
<reference evidence="5" key="1">
    <citation type="submission" date="2023-05" db="EMBL/GenBank/DDBJ databases">
        <authorList>
            <person name="Zhang X."/>
        </authorList>
    </citation>
    <scope>NUCLEOTIDE SEQUENCE</scope>
    <source>
        <strain evidence="5">BD1B2-1</strain>
    </source>
</reference>
<dbReference type="Pfam" id="PF20240">
    <property type="entry name" value="DUF6597"/>
    <property type="match status" value="1"/>
</dbReference>
<organism evidence="5 6">
    <name type="scientific">Xanthocytophaga agilis</name>
    <dbReference type="NCBI Taxonomy" id="3048010"/>
    <lineage>
        <taxon>Bacteria</taxon>
        <taxon>Pseudomonadati</taxon>
        <taxon>Bacteroidota</taxon>
        <taxon>Cytophagia</taxon>
        <taxon>Cytophagales</taxon>
        <taxon>Rhodocytophagaceae</taxon>
        <taxon>Xanthocytophaga</taxon>
    </lineage>
</organism>
<dbReference type="EMBL" id="JASJOU010000007">
    <property type="protein sequence ID" value="MDJ1503029.1"/>
    <property type="molecule type" value="Genomic_DNA"/>
</dbReference>
<proteinExistence type="predicted"/>
<dbReference type="InterPro" id="IPR050204">
    <property type="entry name" value="AraC_XylS_family_regulators"/>
</dbReference>
<dbReference type="InterPro" id="IPR046532">
    <property type="entry name" value="DUF6597"/>
</dbReference>
<feature type="domain" description="HTH araC/xylS-type" evidence="4">
    <location>
        <begin position="150"/>
        <end position="248"/>
    </location>
</feature>
<dbReference type="GO" id="GO:0043565">
    <property type="term" value="F:sequence-specific DNA binding"/>
    <property type="evidence" value="ECO:0007669"/>
    <property type="project" value="InterPro"/>
</dbReference>
<name>A0AAE3R7V4_9BACT</name>
<dbReference type="Gene3D" id="1.10.10.60">
    <property type="entry name" value="Homeodomain-like"/>
    <property type="match status" value="1"/>
</dbReference>
<keyword evidence="2" id="KW-0238">DNA-binding</keyword>
<dbReference type="PANTHER" id="PTHR46796:SF13">
    <property type="entry name" value="HTH-TYPE TRANSCRIPTIONAL ACTIVATOR RHAS"/>
    <property type="match status" value="1"/>
</dbReference>
<evidence type="ECO:0000259" key="4">
    <source>
        <dbReference type="PROSITE" id="PS01124"/>
    </source>
</evidence>
<protein>
    <submittedName>
        <fullName evidence="5">Helix-turn-helix transcriptional regulator</fullName>
    </submittedName>
</protein>
<comment type="caution">
    <text evidence="5">The sequence shown here is derived from an EMBL/GenBank/DDBJ whole genome shotgun (WGS) entry which is preliminary data.</text>
</comment>
<dbReference type="InterPro" id="IPR009057">
    <property type="entry name" value="Homeodomain-like_sf"/>
</dbReference>
<sequence length="248" mass="28315">MHYQEITPYSSLLPYIDCYWSIRTGENVANRSNRVIPDICADIIINAGEEVQVSTNQRYLLRHGAAYLTGTMTTFQDTILTNNTHLIGIRFKPFGMSSLLNIFLQGAADTITETEKSVFNLSVLSTRQSLVSIESLNKYLISRVRNQNVDRYNPIIGTILEHNGNIPINELAHDHCISERQFERLFQTHLGVTAKEICNIVRFQHAFKQIKNRKHESLLDIAYTSGYYDHAHLTKHIKKYSGQSPSSL</sequence>
<evidence type="ECO:0000256" key="2">
    <source>
        <dbReference type="ARBA" id="ARBA00023125"/>
    </source>
</evidence>
<dbReference type="PANTHER" id="PTHR46796">
    <property type="entry name" value="HTH-TYPE TRANSCRIPTIONAL ACTIVATOR RHAS-RELATED"/>
    <property type="match status" value="1"/>
</dbReference>
<dbReference type="RefSeq" id="WP_314513454.1">
    <property type="nucleotide sequence ID" value="NZ_JASJOU010000007.1"/>
</dbReference>